<keyword evidence="4" id="KW-1185">Reference proteome</keyword>
<keyword evidence="1" id="KW-0732">Signal</keyword>
<feature type="chain" id="PRO_5038016345" evidence="1">
    <location>
        <begin position="18"/>
        <end position="178"/>
    </location>
</feature>
<dbReference type="SUPFAM" id="SSF52821">
    <property type="entry name" value="Rhodanese/Cell cycle control phosphatase"/>
    <property type="match status" value="1"/>
</dbReference>
<dbReference type="InterPro" id="IPR001763">
    <property type="entry name" value="Rhodanese-like_dom"/>
</dbReference>
<dbReference type="Pfam" id="PF00581">
    <property type="entry name" value="Rhodanese"/>
    <property type="match status" value="1"/>
</dbReference>
<evidence type="ECO:0000259" key="2">
    <source>
        <dbReference type="PROSITE" id="PS50206"/>
    </source>
</evidence>
<dbReference type="PROSITE" id="PS50206">
    <property type="entry name" value="RHODANESE_3"/>
    <property type="match status" value="1"/>
</dbReference>
<gene>
    <name evidence="3" type="ORF">JAO82_04510</name>
</gene>
<dbReference type="NCBIfam" id="TIGR03865">
    <property type="entry name" value="PQQ_CXXCW"/>
    <property type="match status" value="1"/>
</dbReference>
<evidence type="ECO:0000313" key="3">
    <source>
        <dbReference type="EMBL" id="MBI6629139.1"/>
    </source>
</evidence>
<evidence type="ECO:0000313" key="4">
    <source>
        <dbReference type="Proteomes" id="UP000613255"/>
    </source>
</evidence>
<feature type="signal peptide" evidence="1">
    <location>
        <begin position="1"/>
        <end position="17"/>
    </location>
</feature>
<reference evidence="3" key="1">
    <citation type="submission" date="2020-12" db="EMBL/GenBank/DDBJ databases">
        <title>Pontibaca salina gen. nov., sp. nov., isolated from marine sediment.</title>
        <authorList>
            <person name="Bo J."/>
            <person name="Wang S."/>
            <person name="Song X."/>
            <person name="Du Z."/>
        </authorList>
    </citation>
    <scope>NUCLEOTIDE SEQUENCE</scope>
    <source>
        <strain evidence="3">S1109L</strain>
    </source>
</reference>
<dbReference type="RefSeq" id="WP_198685144.1">
    <property type="nucleotide sequence ID" value="NZ_JAEIJD010000002.1"/>
</dbReference>
<dbReference type="InterPro" id="IPR022376">
    <property type="entry name" value="PQQ_CXXCW"/>
</dbReference>
<dbReference type="CDD" id="cd00158">
    <property type="entry name" value="RHOD"/>
    <property type="match status" value="1"/>
</dbReference>
<evidence type="ECO:0000256" key="1">
    <source>
        <dbReference type="SAM" id="SignalP"/>
    </source>
</evidence>
<proteinExistence type="predicted"/>
<name>A0A934HT51_9RHOB</name>
<dbReference type="Proteomes" id="UP000613255">
    <property type="component" value="Unassembled WGS sequence"/>
</dbReference>
<comment type="caution">
    <text evidence="3">The sequence shown here is derived from an EMBL/GenBank/DDBJ whole genome shotgun (WGS) entry which is preliminary data.</text>
</comment>
<dbReference type="InterPro" id="IPR036873">
    <property type="entry name" value="Rhodanese-like_dom_sf"/>
</dbReference>
<organism evidence="3 4">
    <name type="scientific">Pontibaca salina</name>
    <dbReference type="NCBI Taxonomy" id="2795731"/>
    <lineage>
        <taxon>Bacteria</taxon>
        <taxon>Pseudomonadati</taxon>
        <taxon>Pseudomonadota</taxon>
        <taxon>Alphaproteobacteria</taxon>
        <taxon>Rhodobacterales</taxon>
        <taxon>Roseobacteraceae</taxon>
        <taxon>Pontibaca</taxon>
    </lineage>
</organism>
<feature type="domain" description="Rhodanese" evidence="2">
    <location>
        <begin position="88"/>
        <end position="171"/>
    </location>
</feature>
<dbReference type="Gene3D" id="3.40.250.10">
    <property type="entry name" value="Rhodanese-like domain"/>
    <property type="match status" value="1"/>
</dbReference>
<dbReference type="AlphaFoldDB" id="A0A934HT51"/>
<accession>A0A934HT51</accession>
<protein>
    <submittedName>
        <fullName evidence="3">PQQ-dependent catabolism-associated CXXCW motif protein</fullName>
    </submittedName>
</protein>
<sequence>MIRALIIALLIPFGALAQEVPEPTDYRIEEYRAPIPLTLKGATAIDGKAAFALWKTDRVPFVDVMPRQPKPKNLPEGTIWRDETRMSVPGAIWLPNVGYGEIADETANYFKRGLEKVTDGDPDAPIVLFCRDDCWMSWNAAKRVQEWGYSHVFWFRGGTDDWAALGYRLEPVEAEPEP</sequence>
<dbReference type="EMBL" id="JAEIJD010000002">
    <property type="protein sequence ID" value="MBI6629139.1"/>
    <property type="molecule type" value="Genomic_DNA"/>
</dbReference>